<gene>
    <name evidence="1" type="ORF">DC20_19665</name>
</gene>
<evidence type="ECO:0000313" key="2">
    <source>
        <dbReference type="Proteomes" id="UP000061382"/>
    </source>
</evidence>
<dbReference type="AlphaFoldDB" id="A0A0P0CAX8"/>
<dbReference type="KEGG" id="rti:DC20_19665"/>
<dbReference type="RefSeq" id="WP_062545407.1">
    <property type="nucleotide sequence ID" value="NZ_CP012643.1"/>
</dbReference>
<dbReference type="PATRIC" id="fig|512763.3.peg.4315"/>
<dbReference type="Proteomes" id="UP000061382">
    <property type="component" value="Chromosome"/>
</dbReference>
<keyword evidence="2" id="KW-1185">Reference proteome</keyword>
<evidence type="ECO:0000313" key="1">
    <source>
        <dbReference type="EMBL" id="ALJ00795.1"/>
    </source>
</evidence>
<organism evidence="1 2">
    <name type="scientific">Rufibacter tibetensis</name>
    <dbReference type="NCBI Taxonomy" id="512763"/>
    <lineage>
        <taxon>Bacteria</taxon>
        <taxon>Pseudomonadati</taxon>
        <taxon>Bacteroidota</taxon>
        <taxon>Cytophagia</taxon>
        <taxon>Cytophagales</taxon>
        <taxon>Hymenobacteraceae</taxon>
        <taxon>Rufibacter</taxon>
    </lineage>
</organism>
<reference evidence="1 2" key="1">
    <citation type="submission" date="2015-08" db="EMBL/GenBank/DDBJ databases">
        <title>Complete genome sequence of Rufibacter tibetensis strain 1351t, a radiation-resistant bacterium from tibet plateau.</title>
        <authorList>
            <person name="Dai J."/>
        </authorList>
    </citation>
    <scope>NUCLEOTIDE SEQUENCE [LARGE SCALE GENOMIC DNA]</scope>
    <source>
        <strain evidence="1 2">1351</strain>
    </source>
</reference>
<sequence>MTDKEAKVWVDKMFNLLKEATSLQAVQDILLRSEFSIKNKLNLDLYPPIQFRITDKEIKTLKDEGILNADNTFKKNLPENILNPVTKLLYAIAWKNGDLKKVKHIVDGILECKEDDKSNREAGVVFYQFGKHLSKTLVDTL</sequence>
<dbReference type="OrthoDB" id="6921581at2"/>
<proteinExistence type="predicted"/>
<accession>A0A0P0CAX8</accession>
<dbReference type="STRING" id="512763.DC20_19665"/>
<protein>
    <submittedName>
        <fullName evidence="1">Uncharacterized protein</fullName>
    </submittedName>
</protein>
<dbReference type="EMBL" id="CP012643">
    <property type="protein sequence ID" value="ALJ00795.1"/>
    <property type="molecule type" value="Genomic_DNA"/>
</dbReference>
<name>A0A0P0CAX8_9BACT</name>